<dbReference type="PANTHER" id="PTHR21227">
    <property type="entry name" value="TRNA-SPLICING ENDONUCLEASE SUBUNIT SEN2"/>
    <property type="match status" value="1"/>
</dbReference>
<dbReference type="HOGENOM" id="CLU_1680554_0_0_1"/>
<proteinExistence type="predicted"/>
<keyword evidence="1" id="KW-0378">Hydrolase</keyword>
<protein>
    <submittedName>
        <fullName evidence="1">tRNA intron endonuclease</fullName>
    </submittedName>
</protein>
<dbReference type="PANTHER" id="PTHR21227:SF0">
    <property type="entry name" value="TRNA-SPLICING ENDONUCLEASE SUBUNIT SEN2"/>
    <property type="match status" value="1"/>
</dbReference>
<accession>G7KGJ3</accession>
<dbReference type="EnsemblPlants" id="AES95948">
    <property type="protein sequence ID" value="AES95948"/>
    <property type="gene ID" value="MTR_5g031400"/>
</dbReference>
<name>G7KGJ3_MEDTR</name>
<dbReference type="GO" id="GO:0005634">
    <property type="term" value="C:nucleus"/>
    <property type="evidence" value="ECO:0007669"/>
    <property type="project" value="UniProtKB-ARBA"/>
</dbReference>
<dbReference type="GO" id="GO:0000213">
    <property type="term" value="F:tRNA-intron lyase activity"/>
    <property type="evidence" value="ECO:0007669"/>
    <property type="project" value="InterPro"/>
</dbReference>
<dbReference type="Proteomes" id="UP000002051">
    <property type="component" value="Chromosome 5"/>
</dbReference>
<dbReference type="SUPFAM" id="SSF53032">
    <property type="entry name" value="tRNA-intron endonuclease catalytic domain-like"/>
    <property type="match status" value="1"/>
</dbReference>
<dbReference type="InterPro" id="IPR006676">
    <property type="entry name" value="tRNA_splic"/>
</dbReference>
<organism evidence="1 3">
    <name type="scientific">Medicago truncatula</name>
    <name type="common">Barrel medic</name>
    <name type="synonym">Medicago tribuloides</name>
    <dbReference type="NCBI Taxonomy" id="3880"/>
    <lineage>
        <taxon>Eukaryota</taxon>
        <taxon>Viridiplantae</taxon>
        <taxon>Streptophyta</taxon>
        <taxon>Embryophyta</taxon>
        <taxon>Tracheophyta</taxon>
        <taxon>Spermatophyta</taxon>
        <taxon>Magnoliopsida</taxon>
        <taxon>eudicotyledons</taxon>
        <taxon>Gunneridae</taxon>
        <taxon>Pentapetalae</taxon>
        <taxon>rosids</taxon>
        <taxon>fabids</taxon>
        <taxon>Fabales</taxon>
        <taxon>Fabaceae</taxon>
        <taxon>Papilionoideae</taxon>
        <taxon>50 kb inversion clade</taxon>
        <taxon>NPAAA clade</taxon>
        <taxon>Hologalegina</taxon>
        <taxon>IRL clade</taxon>
        <taxon>Trifolieae</taxon>
        <taxon>Medicago</taxon>
    </lineage>
</organism>
<dbReference type="GO" id="GO:0003676">
    <property type="term" value="F:nucleic acid binding"/>
    <property type="evidence" value="ECO:0007669"/>
    <property type="project" value="InterPro"/>
</dbReference>
<dbReference type="InterPro" id="IPR011856">
    <property type="entry name" value="tRNA_endonuc-like_dom_sf"/>
</dbReference>
<evidence type="ECO:0000313" key="2">
    <source>
        <dbReference type="EnsemblPlants" id="AES95948"/>
    </source>
</evidence>
<keyword evidence="1" id="KW-0540">Nuclease</keyword>
<dbReference type="PaxDb" id="3880-AES95948"/>
<evidence type="ECO:0000313" key="1">
    <source>
        <dbReference type="EMBL" id="AES95948.1"/>
    </source>
</evidence>
<dbReference type="EMBL" id="CM001221">
    <property type="protein sequence ID" value="AES95948.1"/>
    <property type="molecule type" value="Genomic_DNA"/>
</dbReference>
<reference evidence="1 3" key="1">
    <citation type="journal article" date="2011" name="Nature">
        <title>The Medicago genome provides insight into the evolution of rhizobial symbioses.</title>
        <authorList>
            <person name="Young N.D."/>
            <person name="Debelle F."/>
            <person name="Oldroyd G.E."/>
            <person name="Geurts R."/>
            <person name="Cannon S.B."/>
            <person name="Udvardi M.K."/>
            <person name="Benedito V.A."/>
            <person name="Mayer K.F."/>
            <person name="Gouzy J."/>
            <person name="Schoof H."/>
            <person name="Van de Peer Y."/>
            <person name="Proost S."/>
            <person name="Cook D.R."/>
            <person name="Meyers B.C."/>
            <person name="Spannagl M."/>
            <person name="Cheung F."/>
            <person name="De Mita S."/>
            <person name="Krishnakumar V."/>
            <person name="Gundlach H."/>
            <person name="Zhou S."/>
            <person name="Mudge J."/>
            <person name="Bharti A.K."/>
            <person name="Murray J.D."/>
            <person name="Naoumkina M.A."/>
            <person name="Rosen B."/>
            <person name="Silverstein K.A."/>
            <person name="Tang H."/>
            <person name="Rombauts S."/>
            <person name="Zhao P.X."/>
            <person name="Zhou P."/>
            <person name="Barbe V."/>
            <person name="Bardou P."/>
            <person name="Bechner M."/>
            <person name="Bellec A."/>
            <person name="Berger A."/>
            <person name="Berges H."/>
            <person name="Bidwell S."/>
            <person name="Bisseling T."/>
            <person name="Choisne N."/>
            <person name="Couloux A."/>
            <person name="Denny R."/>
            <person name="Deshpande S."/>
            <person name="Dai X."/>
            <person name="Doyle J.J."/>
            <person name="Dudez A.M."/>
            <person name="Farmer A.D."/>
            <person name="Fouteau S."/>
            <person name="Franken C."/>
            <person name="Gibelin C."/>
            <person name="Gish J."/>
            <person name="Goldstein S."/>
            <person name="Gonzalez A.J."/>
            <person name="Green P.J."/>
            <person name="Hallab A."/>
            <person name="Hartog M."/>
            <person name="Hua A."/>
            <person name="Humphray S.J."/>
            <person name="Jeong D.H."/>
            <person name="Jing Y."/>
            <person name="Jocker A."/>
            <person name="Kenton S.M."/>
            <person name="Kim D.J."/>
            <person name="Klee K."/>
            <person name="Lai H."/>
            <person name="Lang C."/>
            <person name="Lin S."/>
            <person name="Macmil S.L."/>
            <person name="Magdelenat G."/>
            <person name="Matthews L."/>
            <person name="McCorrison J."/>
            <person name="Monaghan E.L."/>
            <person name="Mun J.H."/>
            <person name="Najar F.Z."/>
            <person name="Nicholson C."/>
            <person name="Noirot C."/>
            <person name="O'Bleness M."/>
            <person name="Paule C.R."/>
            <person name="Poulain J."/>
            <person name="Prion F."/>
            <person name="Qin B."/>
            <person name="Qu C."/>
            <person name="Retzel E.F."/>
            <person name="Riddle C."/>
            <person name="Sallet E."/>
            <person name="Samain S."/>
            <person name="Samson N."/>
            <person name="Sanders I."/>
            <person name="Saurat O."/>
            <person name="Scarpelli C."/>
            <person name="Schiex T."/>
            <person name="Segurens B."/>
            <person name="Severin A.J."/>
            <person name="Sherrier D.J."/>
            <person name="Shi R."/>
            <person name="Sims S."/>
            <person name="Singer S.R."/>
            <person name="Sinharoy S."/>
            <person name="Sterck L."/>
            <person name="Viollet A."/>
            <person name="Wang B.B."/>
            <person name="Wang K."/>
            <person name="Wang M."/>
            <person name="Wang X."/>
            <person name="Warfsmann J."/>
            <person name="Weissenbach J."/>
            <person name="White D.D."/>
            <person name="White J.D."/>
            <person name="Wiley G.B."/>
            <person name="Wincker P."/>
            <person name="Xing Y."/>
            <person name="Yang L."/>
            <person name="Yao Z."/>
            <person name="Ying F."/>
            <person name="Zhai J."/>
            <person name="Zhou L."/>
            <person name="Zuber A."/>
            <person name="Denarie J."/>
            <person name="Dixon R.A."/>
            <person name="May G.D."/>
            <person name="Schwartz D.C."/>
            <person name="Rogers J."/>
            <person name="Quetier F."/>
            <person name="Town C.D."/>
            <person name="Roe B.A."/>
        </authorList>
    </citation>
    <scope>NUCLEOTIDE SEQUENCE [LARGE SCALE GENOMIC DNA]</scope>
    <source>
        <strain evidence="1">A17</strain>
        <strain evidence="2 3">cv. Jemalong A17</strain>
    </source>
</reference>
<reference evidence="2" key="3">
    <citation type="submission" date="2015-04" db="UniProtKB">
        <authorList>
            <consortium name="EnsemblPlants"/>
        </authorList>
    </citation>
    <scope>IDENTIFICATION</scope>
    <source>
        <strain evidence="2">cv. Jemalong A17</strain>
    </source>
</reference>
<dbReference type="InterPro" id="IPR036167">
    <property type="entry name" value="tRNA_intron_Endo_cat-like_sf"/>
</dbReference>
<dbReference type="Gene3D" id="3.40.1350.10">
    <property type="match status" value="1"/>
</dbReference>
<dbReference type="GO" id="GO:0006388">
    <property type="term" value="P:tRNA splicing, via endonucleolytic cleavage and ligation"/>
    <property type="evidence" value="ECO:0007669"/>
    <property type="project" value="InterPro"/>
</dbReference>
<evidence type="ECO:0000313" key="3">
    <source>
        <dbReference type="Proteomes" id="UP000002051"/>
    </source>
</evidence>
<keyword evidence="1" id="KW-0255">Endonuclease</keyword>
<dbReference type="STRING" id="3880.G7KGJ3"/>
<dbReference type="eggNOG" id="KOG4685">
    <property type="taxonomic scope" value="Eukaryota"/>
</dbReference>
<sequence>MDLKLSLIGSKKFLLINVLKHRISNEILMKEFKVDDQGVDVLTKALPKINGDADTGPLNDEELWCYFKSKKDAFPCFYKYGVDLIVHRNHPARVHSEYCVFVLSHEIDDYLNERLRVWSDINKNVHSDESLLCFTNYTVEERTISRWSPEQCRERSI</sequence>
<keyword evidence="3" id="KW-1185">Reference proteome</keyword>
<dbReference type="AlphaFoldDB" id="G7KGJ3"/>
<reference evidence="1 3" key="2">
    <citation type="journal article" date="2014" name="BMC Genomics">
        <title>An improved genome release (version Mt4.0) for the model legume Medicago truncatula.</title>
        <authorList>
            <person name="Tang H."/>
            <person name="Krishnakumar V."/>
            <person name="Bidwell S."/>
            <person name="Rosen B."/>
            <person name="Chan A."/>
            <person name="Zhou S."/>
            <person name="Gentzbittel L."/>
            <person name="Childs K.L."/>
            <person name="Yandell M."/>
            <person name="Gundlach H."/>
            <person name="Mayer K.F."/>
            <person name="Schwartz D.C."/>
            <person name="Town C.D."/>
        </authorList>
    </citation>
    <scope>GENOME REANNOTATION</scope>
    <source>
        <strain evidence="2 3">cv. Jemalong A17</strain>
    </source>
</reference>
<gene>
    <name evidence="1" type="ordered locus">MTR_5g031400</name>
</gene>